<evidence type="ECO:0000313" key="3">
    <source>
        <dbReference type="EMBL" id="XCH46235.1"/>
    </source>
</evidence>
<dbReference type="PROSITE" id="PS50887">
    <property type="entry name" value="GGDEF"/>
    <property type="match status" value="1"/>
</dbReference>
<dbReference type="SUPFAM" id="SSF55073">
    <property type="entry name" value="Nucleotide cyclase"/>
    <property type="match status" value="1"/>
</dbReference>
<dbReference type="InterPro" id="IPR046342">
    <property type="entry name" value="CBS_dom_sf"/>
</dbReference>
<dbReference type="InterPro" id="IPR043128">
    <property type="entry name" value="Rev_trsase/Diguanyl_cyclase"/>
</dbReference>
<organism evidence="3">
    <name type="scientific">Thermodesulfovibrio autotrophicus</name>
    <dbReference type="NCBI Taxonomy" id="3118333"/>
    <lineage>
        <taxon>Bacteria</taxon>
        <taxon>Pseudomonadati</taxon>
        <taxon>Nitrospirota</taxon>
        <taxon>Thermodesulfovibrionia</taxon>
        <taxon>Thermodesulfovibrionales</taxon>
        <taxon>Thermodesulfovibrionaceae</taxon>
        <taxon>Thermodesulfovibrio</taxon>
    </lineage>
</organism>
<evidence type="ECO:0000256" key="1">
    <source>
        <dbReference type="ARBA" id="ARBA00012528"/>
    </source>
</evidence>
<dbReference type="SUPFAM" id="SSF54631">
    <property type="entry name" value="CBS-domain pair"/>
    <property type="match status" value="1"/>
</dbReference>
<dbReference type="RefSeq" id="WP_353683774.1">
    <property type="nucleotide sequence ID" value="NZ_CP144373.1"/>
</dbReference>
<dbReference type="PANTHER" id="PTHR45138:SF25">
    <property type="entry name" value="GGDEF DOMAIN PROTEIN"/>
    <property type="match status" value="1"/>
</dbReference>
<dbReference type="InterPro" id="IPR000160">
    <property type="entry name" value="GGDEF_dom"/>
</dbReference>
<protein>
    <recommendedName>
        <fullName evidence="1">diguanylate cyclase</fullName>
        <ecNumber evidence="1">2.7.7.65</ecNumber>
    </recommendedName>
</protein>
<dbReference type="GO" id="GO:0052621">
    <property type="term" value="F:diguanylate cyclase activity"/>
    <property type="evidence" value="ECO:0007669"/>
    <property type="project" value="UniProtKB-EC"/>
</dbReference>
<accession>A0AAU8GW50</accession>
<dbReference type="KEGG" id="taut:V4D30_07790"/>
<dbReference type="InterPro" id="IPR029787">
    <property type="entry name" value="Nucleotide_cyclase"/>
</dbReference>
<dbReference type="EC" id="2.7.7.65" evidence="1"/>
<reference evidence="3" key="1">
    <citation type="submission" date="2024-01" db="EMBL/GenBank/DDBJ databases">
        <title>The first autotrophic representatives of the genus Thermodesulfovibrio.</title>
        <authorList>
            <person name="Maltseva A.I."/>
            <person name="Elcheninov A.G."/>
            <person name="Kublanov I.V."/>
            <person name="Lebedinsky A.V."/>
            <person name="Frolov E.N."/>
        </authorList>
    </citation>
    <scope>NUCLEOTIDE SEQUENCE</scope>
    <source>
        <strain evidence="3">3907-1M</strain>
    </source>
</reference>
<feature type="domain" description="GGDEF" evidence="2">
    <location>
        <begin position="181"/>
        <end position="335"/>
    </location>
</feature>
<gene>
    <name evidence="3" type="ORF">V4D30_07790</name>
</gene>
<dbReference type="EMBL" id="CP144373">
    <property type="protein sequence ID" value="XCH46235.1"/>
    <property type="molecule type" value="Genomic_DNA"/>
</dbReference>
<dbReference type="AlphaFoldDB" id="A0AAU8GW50"/>
<dbReference type="GO" id="GO:0005886">
    <property type="term" value="C:plasma membrane"/>
    <property type="evidence" value="ECO:0007669"/>
    <property type="project" value="TreeGrafter"/>
</dbReference>
<proteinExistence type="predicted"/>
<dbReference type="PANTHER" id="PTHR45138">
    <property type="entry name" value="REGULATORY COMPONENTS OF SENSORY TRANSDUCTION SYSTEM"/>
    <property type="match status" value="1"/>
</dbReference>
<dbReference type="Gene3D" id="3.30.70.270">
    <property type="match status" value="1"/>
</dbReference>
<dbReference type="GO" id="GO:0043709">
    <property type="term" value="P:cell adhesion involved in single-species biofilm formation"/>
    <property type="evidence" value="ECO:0007669"/>
    <property type="project" value="TreeGrafter"/>
</dbReference>
<dbReference type="Gene3D" id="3.10.580.10">
    <property type="entry name" value="CBS-domain"/>
    <property type="match status" value="1"/>
</dbReference>
<dbReference type="NCBIfam" id="TIGR00254">
    <property type="entry name" value="GGDEF"/>
    <property type="match status" value="1"/>
</dbReference>
<dbReference type="SMART" id="SM00267">
    <property type="entry name" value="GGDEF"/>
    <property type="match status" value="1"/>
</dbReference>
<evidence type="ECO:0000259" key="2">
    <source>
        <dbReference type="PROSITE" id="PS50887"/>
    </source>
</evidence>
<name>A0AAU8GW50_9BACT</name>
<dbReference type="CDD" id="cd01949">
    <property type="entry name" value="GGDEF"/>
    <property type="match status" value="1"/>
</dbReference>
<dbReference type="InterPro" id="IPR050469">
    <property type="entry name" value="Diguanylate_Cyclase"/>
</dbReference>
<dbReference type="GO" id="GO:1902201">
    <property type="term" value="P:negative regulation of bacterial-type flagellum-dependent cell motility"/>
    <property type="evidence" value="ECO:0007669"/>
    <property type="project" value="TreeGrafter"/>
</dbReference>
<dbReference type="Pfam" id="PF00990">
    <property type="entry name" value="GGDEF"/>
    <property type="match status" value="1"/>
</dbReference>
<sequence length="338" mass="38308">MVTDKIIKNEIITLDLLVGDIAERIPPLTMKASVTDAFFIFMKDEKLSLIPVIDERQMVVGQLSRTKFLEKTILGRFGYGIHLNARKCVCEVMERFSLLFDYSLTIEEASMLIQSRPIENLYDDIIVTKNDKYFGTLPVNILLNAITQKTIILAKESNPLTGLPGNWAIQRETERRISNGNSFDTIYIDINNFKPYNDHYGFSSGDKVIIILGKIISETLRNYRNNFAGHIGGDDFIVLCLPEDSIPIAESIVEKFECYLPELHGDDFVRGYYTSKNRKGEEEVFSLLSLSCAIVSTETRHIASYAQLASVAAEIKAEAKRRAKINKGSVIFKERRND</sequence>